<dbReference type="PANTHER" id="PTHR33463:SF136">
    <property type="entry name" value="NB-ARC DOMAIN-CONTAINING PROTEIN"/>
    <property type="match status" value="1"/>
</dbReference>
<dbReference type="InterPro" id="IPR002182">
    <property type="entry name" value="NB-ARC"/>
</dbReference>
<dbReference type="SUPFAM" id="SSF52540">
    <property type="entry name" value="P-loop containing nucleoside triphosphate hydrolases"/>
    <property type="match status" value="1"/>
</dbReference>
<dbReference type="Proteomes" id="UP001396334">
    <property type="component" value="Unassembled WGS sequence"/>
</dbReference>
<dbReference type="Gene3D" id="3.40.50.300">
    <property type="entry name" value="P-loop containing nucleotide triphosphate hydrolases"/>
    <property type="match status" value="1"/>
</dbReference>
<dbReference type="InterPro" id="IPR027417">
    <property type="entry name" value="P-loop_NTPase"/>
</dbReference>
<reference evidence="4 5" key="1">
    <citation type="journal article" date="2024" name="G3 (Bethesda)">
        <title>Genome assembly of Hibiscus sabdariffa L. provides insights into metabolisms of medicinal natural products.</title>
        <authorList>
            <person name="Kim T."/>
        </authorList>
    </citation>
    <scope>NUCLEOTIDE SEQUENCE [LARGE SCALE GENOMIC DNA]</scope>
    <source>
        <strain evidence="4">TK-2024</strain>
        <tissue evidence="4">Old leaves</tissue>
    </source>
</reference>
<evidence type="ECO:0000256" key="2">
    <source>
        <dbReference type="SAM" id="Coils"/>
    </source>
</evidence>
<feature type="coiled-coil region" evidence="2">
    <location>
        <begin position="26"/>
        <end position="60"/>
    </location>
</feature>
<feature type="domain" description="NB-ARC" evidence="3">
    <location>
        <begin position="174"/>
        <end position="308"/>
    </location>
</feature>
<name>A0ABR2RTS1_9ROSI</name>
<accession>A0ABR2RTS1</accession>
<dbReference type="Pfam" id="PF00931">
    <property type="entry name" value="NB-ARC"/>
    <property type="match status" value="1"/>
</dbReference>
<comment type="caution">
    <text evidence="4">The sequence shown here is derived from an EMBL/GenBank/DDBJ whole genome shotgun (WGS) entry which is preliminary data.</text>
</comment>
<dbReference type="PANTHER" id="PTHR33463">
    <property type="entry name" value="NB-ARC DOMAIN-CONTAINING PROTEIN-RELATED"/>
    <property type="match status" value="1"/>
</dbReference>
<dbReference type="EMBL" id="JBBPBN010000020">
    <property type="protein sequence ID" value="KAK9016292.1"/>
    <property type="molecule type" value="Genomic_DNA"/>
</dbReference>
<evidence type="ECO:0000259" key="3">
    <source>
        <dbReference type="Pfam" id="PF00931"/>
    </source>
</evidence>
<sequence>MAISQGRKMDASDSIFRHLAQQVSYLFDHKNKFQDLRSKIQDLKDARERVQQSVDSANRKGEVISYDVQRWLIEVNEKISDRATLQLLEDDEAAKMRCFAGFCPDFKSSYMLGKKAKKEADAITQLLTKKNAFSTVSYLPAVEVIDVIRPIEECDLKSRSVAFDGVMEAMEDDKTTLVKEDAKQAEEKHMFNEVIFIATNQTPYMVNVQKEIVEKLGLPFYKENINARTSRICERLNEEKRVVVVLDDIRVSLNSRALRISCVDEHKGCNNLMTSRMSNVLKLIDSHPNISIETLKEGETRNLFKRMVDHIVKRRDLQSTAIEVAKRFAGLSIPIATIAKTLKPNENLFPEGDEFEPIFLHILGHDVIMENLMRHAIGLGFIHIHDVNMLKESRDRILTLVNNFKASCLLLEGFHPTHFDMHDVIRDVVQSLASRDLNWLVLFKKWSDKKKVKKNQPTSLQNIEVSELFNHELESLNITYF</sequence>
<keyword evidence="5" id="KW-1185">Reference proteome</keyword>
<proteinExistence type="predicted"/>
<keyword evidence="1" id="KW-0611">Plant defense</keyword>
<gene>
    <name evidence="4" type="ORF">V6N11_078794</name>
</gene>
<evidence type="ECO:0000313" key="4">
    <source>
        <dbReference type="EMBL" id="KAK9016292.1"/>
    </source>
</evidence>
<evidence type="ECO:0000313" key="5">
    <source>
        <dbReference type="Proteomes" id="UP001396334"/>
    </source>
</evidence>
<dbReference type="InterPro" id="IPR050905">
    <property type="entry name" value="Plant_NBS-LRR"/>
</dbReference>
<organism evidence="4 5">
    <name type="scientific">Hibiscus sabdariffa</name>
    <name type="common">roselle</name>
    <dbReference type="NCBI Taxonomy" id="183260"/>
    <lineage>
        <taxon>Eukaryota</taxon>
        <taxon>Viridiplantae</taxon>
        <taxon>Streptophyta</taxon>
        <taxon>Embryophyta</taxon>
        <taxon>Tracheophyta</taxon>
        <taxon>Spermatophyta</taxon>
        <taxon>Magnoliopsida</taxon>
        <taxon>eudicotyledons</taxon>
        <taxon>Gunneridae</taxon>
        <taxon>Pentapetalae</taxon>
        <taxon>rosids</taxon>
        <taxon>malvids</taxon>
        <taxon>Malvales</taxon>
        <taxon>Malvaceae</taxon>
        <taxon>Malvoideae</taxon>
        <taxon>Hibiscus</taxon>
    </lineage>
</organism>
<evidence type="ECO:0000256" key="1">
    <source>
        <dbReference type="ARBA" id="ARBA00022821"/>
    </source>
</evidence>
<protein>
    <recommendedName>
        <fullName evidence="3">NB-ARC domain-containing protein</fullName>
    </recommendedName>
</protein>
<keyword evidence="2" id="KW-0175">Coiled coil</keyword>